<proteinExistence type="inferred from homology"/>
<dbReference type="Gene3D" id="1.10.10.10">
    <property type="entry name" value="Winged helix-like DNA-binding domain superfamily/Winged helix DNA-binding domain"/>
    <property type="match status" value="1"/>
</dbReference>
<dbReference type="SUPFAM" id="SSF88946">
    <property type="entry name" value="Sigma2 domain of RNA polymerase sigma factors"/>
    <property type="match status" value="1"/>
</dbReference>
<evidence type="ECO:0000313" key="6">
    <source>
        <dbReference type="EMBL" id="MEK9502607.1"/>
    </source>
</evidence>
<dbReference type="NCBIfam" id="TIGR02937">
    <property type="entry name" value="sigma70-ECF"/>
    <property type="match status" value="1"/>
</dbReference>
<comment type="similarity">
    <text evidence="1">Belongs to the sigma-70 factor family. ECF subfamily.</text>
</comment>
<dbReference type="RefSeq" id="WP_405280227.1">
    <property type="nucleotide sequence ID" value="NZ_CP144380.1"/>
</dbReference>
<sequence length="193" mass="21414">MPESTHVTRLLLDWRGGDAGALDDLLPLVYEELRGLARRHMAGESDGHTLQPTALVHEAWVRLVDADIAWQDRAHFFAAASRMMRRLLVDHARSKHRQKRGGGRARVTLQAADVVTPPIDLDILALDEALEALAAEDPRKARAVELRYFGGMNLEEIAEVTDVSIATVHRDIRMATAWLMSRLSDDPDGDAPA</sequence>
<dbReference type="Pfam" id="PF07638">
    <property type="entry name" value="Sigma70_ECF"/>
    <property type="match status" value="1"/>
</dbReference>
<dbReference type="InterPro" id="IPR014284">
    <property type="entry name" value="RNA_pol_sigma-70_dom"/>
</dbReference>
<dbReference type="Gene3D" id="1.10.1740.10">
    <property type="match status" value="1"/>
</dbReference>
<evidence type="ECO:0000256" key="3">
    <source>
        <dbReference type="ARBA" id="ARBA00023082"/>
    </source>
</evidence>
<keyword evidence="2" id="KW-0805">Transcription regulation</keyword>
<keyword evidence="4" id="KW-0804">Transcription</keyword>
<evidence type="ECO:0000259" key="5">
    <source>
        <dbReference type="Pfam" id="PF07638"/>
    </source>
</evidence>
<dbReference type="InterPro" id="IPR036388">
    <property type="entry name" value="WH-like_DNA-bd_sf"/>
</dbReference>
<evidence type="ECO:0000256" key="4">
    <source>
        <dbReference type="ARBA" id="ARBA00023163"/>
    </source>
</evidence>
<evidence type="ECO:0000256" key="1">
    <source>
        <dbReference type="ARBA" id="ARBA00010641"/>
    </source>
</evidence>
<dbReference type="EMBL" id="JBBHLI010000013">
    <property type="protein sequence ID" value="MEK9502607.1"/>
    <property type="molecule type" value="Genomic_DNA"/>
</dbReference>
<comment type="caution">
    <text evidence="6">The sequence shown here is derived from an EMBL/GenBank/DDBJ whole genome shotgun (WGS) entry which is preliminary data.</text>
</comment>
<reference evidence="6 7" key="1">
    <citation type="submission" date="2024-02" db="EMBL/GenBank/DDBJ databases">
        <title>A novel Gemmatimonadota bacterium.</title>
        <authorList>
            <person name="Du Z.-J."/>
            <person name="Ye Y.-Q."/>
        </authorList>
    </citation>
    <scope>NUCLEOTIDE SEQUENCE [LARGE SCALE GENOMIC DNA]</scope>
    <source>
        <strain evidence="6 7">DH-20</strain>
    </source>
</reference>
<feature type="domain" description="RNA polymerase sigma-70 ECF-like HTH" evidence="5">
    <location>
        <begin position="5"/>
        <end position="184"/>
    </location>
</feature>
<dbReference type="Proteomes" id="UP001484239">
    <property type="component" value="Unassembled WGS sequence"/>
</dbReference>
<dbReference type="InterPro" id="IPR011517">
    <property type="entry name" value="RNA_pol_sigma70_ECF-like"/>
</dbReference>
<evidence type="ECO:0000313" key="7">
    <source>
        <dbReference type="Proteomes" id="UP001484239"/>
    </source>
</evidence>
<dbReference type="SUPFAM" id="SSF88659">
    <property type="entry name" value="Sigma3 and sigma4 domains of RNA polymerase sigma factors"/>
    <property type="match status" value="1"/>
</dbReference>
<evidence type="ECO:0000256" key="2">
    <source>
        <dbReference type="ARBA" id="ARBA00023015"/>
    </source>
</evidence>
<accession>A0ABU9ED04</accession>
<dbReference type="InterPro" id="IPR053812">
    <property type="entry name" value="HTH_Sigma70_ECF-like"/>
</dbReference>
<dbReference type="InterPro" id="IPR013324">
    <property type="entry name" value="RNA_pol_sigma_r3/r4-like"/>
</dbReference>
<dbReference type="PANTHER" id="PTHR43133:SF39">
    <property type="entry name" value="SIMILAR TO RNA POLYMERASE SIGMA-E FACTOR"/>
    <property type="match status" value="1"/>
</dbReference>
<dbReference type="InterPro" id="IPR039425">
    <property type="entry name" value="RNA_pol_sigma-70-like"/>
</dbReference>
<dbReference type="InterPro" id="IPR013325">
    <property type="entry name" value="RNA_pol_sigma_r2"/>
</dbReference>
<organism evidence="6 7">
    <name type="scientific">Gaopeijia maritima</name>
    <dbReference type="NCBI Taxonomy" id="3119007"/>
    <lineage>
        <taxon>Bacteria</taxon>
        <taxon>Pseudomonadati</taxon>
        <taxon>Gemmatimonadota</taxon>
        <taxon>Longimicrobiia</taxon>
        <taxon>Gaopeijiales</taxon>
        <taxon>Gaopeijiaceae</taxon>
        <taxon>Gaopeijia</taxon>
    </lineage>
</organism>
<dbReference type="PANTHER" id="PTHR43133">
    <property type="entry name" value="RNA POLYMERASE ECF-TYPE SIGMA FACTO"/>
    <property type="match status" value="1"/>
</dbReference>
<keyword evidence="3" id="KW-0731">Sigma factor</keyword>
<keyword evidence="7" id="KW-1185">Reference proteome</keyword>
<gene>
    <name evidence="6" type="ORF">WI372_16555</name>
</gene>
<name>A0ABU9ED04_9BACT</name>
<protein>
    <submittedName>
        <fullName evidence="6">Sigma-70 family RNA polymerase sigma factor</fullName>
    </submittedName>
</protein>
<dbReference type="NCBIfam" id="TIGR02999">
    <property type="entry name" value="Sig-70_X6"/>
    <property type="match status" value="1"/>
</dbReference>